<feature type="transmembrane region" description="Helical" evidence="6">
    <location>
        <begin position="175"/>
        <end position="197"/>
    </location>
</feature>
<dbReference type="STRING" id="32264.T1K071"/>
<evidence type="ECO:0000256" key="2">
    <source>
        <dbReference type="ARBA" id="ARBA00008062"/>
    </source>
</evidence>
<dbReference type="Proteomes" id="UP000015104">
    <property type="component" value="Unassembled WGS sequence"/>
</dbReference>
<evidence type="ECO:0008006" key="9">
    <source>
        <dbReference type="Google" id="ProtNLM"/>
    </source>
</evidence>
<dbReference type="GO" id="GO:0002115">
    <property type="term" value="P:store-operated calcium entry"/>
    <property type="evidence" value="ECO:0007669"/>
    <property type="project" value="TreeGrafter"/>
</dbReference>
<dbReference type="AlphaFoldDB" id="T1K071"/>
<dbReference type="eggNOG" id="KOG4298">
    <property type="taxonomic scope" value="Eukaryota"/>
</dbReference>
<keyword evidence="5 6" id="KW-0472">Membrane</keyword>
<accession>T1K071</accession>
<dbReference type="GO" id="GO:0016020">
    <property type="term" value="C:membrane"/>
    <property type="evidence" value="ECO:0007669"/>
    <property type="project" value="UniProtKB-SubCell"/>
</dbReference>
<evidence type="ECO:0000313" key="8">
    <source>
        <dbReference type="Proteomes" id="UP000015104"/>
    </source>
</evidence>
<dbReference type="InterPro" id="IPR038350">
    <property type="entry name" value="Orai_sf"/>
</dbReference>
<feature type="transmembrane region" description="Helical" evidence="6">
    <location>
        <begin position="135"/>
        <end position="155"/>
    </location>
</feature>
<name>T1K071_TETUR</name>
<feature type="transmembrane region" description="Helical" evidence="6">
    <location>
        <begin position="51"/>
        <end position="68"/>
    </location>
</feature>
<gene>
    <name evidence="7" type="primary">107372255</name>
</gene>
<dbReference type="PANTHER" id="PTHR31501">
    <property type="entry name" value="CALCIUM RELEASE-ACTIVATED CALCIUM CHANNEL PROTEIN 1"/>
    <property type="match status" value="1"/>
</dbReference>
<dbReference type="OMA" id="LEMEYNY"/>
<keyword evidence="8" id="KW-1185">Reference proteome</keyword>
<dbReference type="Gene3D" id="1.20.140.140">
    <property type="entry name" value="Calcium release-activated calcium channel protein Orai"/>
    <property type="match status" value="1"/>
</dbReference>
<evidence type="ECO:0000256" key="3">
    <source>
        <dbReference type="ARBA" id="ARBA00022692"/>
    </source>
</evidence>
<sequence>MENLDSLTANFLSDLCTKYNAKEMSRQDHVNSLSWRRLHLSRAKLKASQRTSALLSGFAMIAMVEVQLNPDSKNPIPFGLLISFAICTVLLVSMHMLALMISTCILPHLEVVCTINGIGKVSESPHEKLNHYIEIAWTCSTVLGIFLFLIEIAILCWVKFWDFGVNQGNTGHKAALAATLLLIPIFIIFIGFAVHFYRRLISHKFETSAKNLQEIESMASQLKNDPVLPMDSYNEQANFQV</sequence>
<dbReference type="Pfam" id="PF07856">
    <property type="entry name" value="Orai-1"/>
    <property type="match status" value="1"/>
</dbReference>
<keyword evidence="4 6" id="KW-1133">Transmembrane helix</keyword>
<evidence type="ECO:0000256" key="1">
    <source>
        <dbReference type="ARBA" id="ARBA00004141"/>
    </source>
</evidence>
<evidence type="ECO:0000256" key="5">
    <source>
        <dbReference type="ARBA" id="ARBA00023136"/>
    </source>
</evidence>
<comment type="similarity">
    <text evidence="2">Belongs to the Orai family.</text>
</comment>
<dbReference type="OrthoDB" id="61124at2759"/>
<proteinExistence type="inferred from homology"/>
<comment type="subcellular location">
    <subcellularLocation>
        <location evidence="1">Membrane</location>
        <topology evidence="1">Multi-pass membrane protein</topology>
    </subcellularLocation>
</comment>
<evidence type="ECO:0000313" key="7">
    <source>
        <dbReference type="EnsemblMetazoa" id="tetur03g06660.1"/>
    </source>
</evidence>
<dbReference type="EnsemblMetazoa" id="tetur03g06660.1">
    <property type="protein sequence ID" value="tetur03g06660.1"/>
    <property type="gene ID" value="tetur03g06660"/>
</dbReference>
<organism evidence="7 8">
    <name type="scientific">Tetranychus urticae</name>
    <name type="common">Two-spotted spider mite</name>
    <dbReference type="NCBI Taxonomy" id="32264"/>
    <lineage>
        <taxon>Eukaryota</taxon>
        <taxon>Metazoa</taxon>
        <taxon>Ecdysozoa</taxon>
        <taxon>Arthropoda</taxon>
        <taxon>Chelicerata</taxon>
        <taxon>Arachnida</taxon>
        <taxon>Acari</taxon>
        <taxon>Acariformes</taxon>
        <taxon>Trombidiformes</taxon>
        <taxon>Prostigmata</taxon>
        <taxon>Eleutherengona</taxon>
        <taxon>Raphignathae</taxon>
        <taxon>Tetranychoidea</taxon>
        <taxon>Tetranychidae</taxon>
        <taxon>Tetranychus</taxon>
    </lineage>
</organism>
<dbReference type="KEGG" id="tut:107372255"/>
<dbReference type="InterPro" id="IPR012446">
    <property type="entry name" value="CRAC_channel"/>
</dbReference>
<feature type="transmembrane region" description="Helical" evidence="6">
    <location>
        <begin position="80"/>
        <end position="101"/>
    </location>
</feature>
<protein>
    <recommendedName>
        <fullName evidence="9">Calcium release-activated calcium channel protein 1</fullName>
    </recommendedName>
</protein>
<dbReference type="GO" id="GO:0015279">
    <property type="term" value="F:store-operated calcium channel activity"/>
    <property type="evidence" value="ECO:0007669"/>
    <property type="project" value="TreeGrafter"/>
</dbReference>
<dbReference type="PANTHER" id="PTHR31501:SF7">
    <property type="entry name" value="CALCIUM RELEASE-ACTIVATED CALCIUM CHANNEL PROTEIN 1"/>
    <property type="match status" value="1"/>
</dbReference>
<dbReference type="HOGENOM" id="CLU_062509_1_1_1"/>
<evidence type="ECO:0000256" key="6">
    <source>
        <dbReference type="SAM" id="Phobius"/>
    </source>
</evidence>
<keyword evidence="3 6" id="KW-0812">Transmembrane</keyword>
<reference evidence="7" key="2">
    <citation type="submission" date="2015-06" db="UniProtKB">
        <authorList>
            <consortium name="EnsemblMetazoa"/>
        </authorList>
    </citation>
    <scope>IDENTIFICATION</scope>
</reference>
<evidence type="ECO:0000256" key="4">
    <source>
        <dbReference type="ARBA" id="ARBA00022989"/>
    </source>
</evidence>
<dbReference type="EMBL" id="CAEY01001133">
    <property type="status" value="NOT_ANNOTATED_CDS"/>
    <property type="molecule type" value="Genomic_DNA"/>
</dbReference>
<reference evidence="8" key="1">
    <citation type="submission" date="2011-08" db="EMBL/GenBank/DDBJ databases">
        <authorList>
            <person name="Rombauts S."/>
        </authorList>
    </citation>
    <scope>NUCLEOTIDE SEQUENCE</scope>
    <source>
        <strain evidence="8">London</strain>
    </source>
</reference>